<evidence type="ECO:0000256" key="6">
    <source>
        <dbReference type="SAM" id="Phobius"/>
    </source>
</evidence>
<feature type="non-terminal residue" evidence="7">
    <location>
        <position position="1"/>
    </location>
</feature>
<evidence type="ECO:0000256" key="2">
    <source>
        <dbReference type="ARBA" id="ARBA00022692"/>
    </source>
</evidence>
<dbReference type="Gene3D" id="1.20.1250.20">
    <property type="entry name" value="MFS general substrate transporter like domains"/>
    <property type="match status" value="1"/>
</dbReference>
<keyword evidence="8" id="KW-1185">Reference proteome</keyword>
<proteinExistence type="predicted"/>
<evidence type="ECO:0000313" key="7">
    <source>
        <dbReference type="EMBL" id="CAD7650791.1"/>
    </source>
</evidence>
<keyword evidence="4 6" id="KW-0472">Membrane</keyword>
<dbReference type="PANTHER" id="PTHR43184:SF12">
    <property type="entry name" value="SUGAR PHOSPHATE EXCHANGER 3"/>
    <property type="match status" value="1"/>
</dbReference>
<keyword evidence="2 6" id="KW-0812">Transmembrane</keyword>
<feature type="region of interest" description="Disordered" evidence="5">
    <location>
        <begin position="1"/>
        <end position="58"/>
    </location>
</feature>
<evidence type="ECO:0000256" key="1">
    <source>
        <dbReference type="ARBA" id="ARBA00004141"/>
    </source>
</evidence>
<dbReference type="OrthoDB" id="3639251at2759"/>
<evidence type="ECO:0000313" key="8">
    <source>
        <dbReference type="Proteomes" id="UP000759131"/>
    </source>
</evidence>
<dbReference type="GO" id="GO:0016020">
    <property type="term" value="C:membrane"/>
    <property type="evidence" value="ECO:0007669"/>
    <property type="project" value="UniProtKB-SubCell"/>
</dbReference>
<dbReference type="InterPro" id="IPR036259">
    <property type="entry name" value="MFS_trans_sf"/>
</dbReference>
<dbReference type="PANTHER" id="PTHR43184">
    <property type="entry name" value="MAJOR FACILITATOR SUPERFAMILY TRANSPORTER 16, ISOFORM B"/>
    <property type="match status" value="1"/>
</dbReference>
<feature type="transmembrane region" description="Helical" evidence="6">
    <location>
        <begin position="90"/>
        <end position="111"/>
    </location>
</feature>
<sequence length="124" mass="13780">KEPFDSIRETSGYTDNNESISSTCSSASAPTSQEGSRQQHQRRKMRPMEDANDSVILDEEEHPLLSANNCAETGDKQAISFLTALKIPGVIEFSLCLFFAKLVSYTFLYWLPKYIGQSTDSSSS</sequence>
<organism evidence="7">
    <name type="scientific">Medioppia subpectinata</name>
    <dbReference type="NCBI Taxonomy" id="1979941"/>
    <lineage>
        <taxon>Eukaryota</taxon>
        <taxon>Metazoa</taxon>
        <taxon>Ecdysozoa</taxon>
        <taxon>Arthropoda</taxon>
        <taxon>Chelicerata</taxon>
        <taxon>Arachnida</taxon>
        <taxon>Acari</taxon>
        <taxon>Acariformes</taxon>
        <taxon>Sarcoptiformes</taxon>
        <taxon>Oribatida</taxon>
        <taxon>Brachypylina</taxon>
        <taxon>Oppioidea</taxon>
        <taxon>Oppiidae</taxon>
        <taxon>Medioppia</taxon>
    </lineage>
</organism>
<evidence type="ECO:0000256" key="3">
    <source>
        <dbReference type="ARBA" id="ARBA00022989"/>
    </source>
</evidence>
<keyword evidence="3 6" id="KW-1133">Transmembrane helix</keyword>
<dbReference type="AlphaFoldDB" id="A0A7R9LZJ8"/>
<dbReference type="EMBL" id="OC908423">
    <property type="protein sequence ID" value="CAD7650791.1"/>
    <property type="molecule type" value="Genomic_DNA"/>
</dbReference>
<feature type="compositionally biased region" description="Low complexity" evidence="5">
    <location>
        <begin position="19"/>
        <end position="32"/>
    </location>
</feature>
<reference evidence="7" key="1">
    <citation type="submission" date="2020-11" db="EMBL/GenBank/DDBJ databases">
        <authorList>
            <person name="Tran Van P."/>
        </authorList>
    </citation>
    <scope>NUCLEOTIDE SEQUENCE</scope>
</reference>
<evidence type="ECO:0000256" key="4">
    <source>
        <dbReference type="ARBA" id="ARBA00023136"/>
    </source>
</evidence>
<feature type="non-terminal residue" evidence="7">
    <location>
        <position position="124"/>
    </location>
</feature>
<comment type="subcellular location">
    <subcellularLocation>
        <location evidence="1">Membrane</location>
        <topology evidence="1">Multi-pass membrane protein</topology>
    </subcellularLocation>
</comment>
<evidence type="ECO:0000256" key="5">
    <source>
        <dbReference type="SAM" id="MobiDB-lite"/>
    </source>
</evidence>
<dbReference type="EMBL" id="CAJPIZ010053848">
    <property type="protein sequence ID" value="CAG2123085.1"/>
    <property type="molecule type" value="Genomic_DNA"/>
</dbReference>
<dbReference type="Proteomes" id="UP000759131">
    <property type="component" value="Unassembled WGS sequence"/>
</dbReference>
<name>A0A7R9LZJ8_9ACAR</name>
<feature type="compositionally biased region" description="Polar residues" evidence="5">
    <location>
        <begin position="9"/>
        <end position="18"/>
    </location>
</feature>
<protein>
    <submittedName>
        <fullName evidence="7">Uncharacterized protein</fullName>
    </submittedName>
</protein>
<gene>
    <name evidence="7" type="ORF">OSB1V03_LOCUS23030</name>
</gene>
<accession>A0A7R9LZJ8</accession>